<reference evidence="1" key="1">
    <citation type="submission" date="2021-01" db="EMBL/GenBank/DDBJ databases">
        <authorList>
            <person name="Corre E."/>
            <person name="Pelletier E."/>
            <person name="Niang G."/>
            <person name="Scheremetjew M."/>
            <person name="Finn R."/>
            <person name="Kale V."/>
            <person name="Holt S."/>
            <person name="Cochrane G."/>
            <person name="Meng A."/>
            <person name="Brown T."/>
            <person name="Cohen L."/>
        </authorList>
    </citation>
    <scope>NUCLEOTIDE SEQUENCE</scope>
    <source>
        <strain evidence="1">Pbaha01</strain>
    </source>
</reference>
<name>A0A7S0B3H3_9DINO</name>
<dbReference type="InterPro" id="IPR029052">
    <property type="entry name" value="Metallo-depent_PP-like"/>
</dbReference>
<sequence>MAELVQRRGSHPAVLTFSHFLPCLQVNPEKRYLYQPMLAKAVGSTYLKERVEKLRPDMHIFGHTHLGFDMVVDGVRFLQAPLAYPTERDARATTVAVGQFPIQDPRPCLVWDSIAGWVPPYRGAWSEYYIRYGRCPEVTNILPAYVAANLTPVSRHCRVGWIRGRMPAWLFGPLAHRLTETRRVVDGVHQLMAGLHKLDAALRPQTVEVGEFRELLAEGRCTVVDVRADAACPRDGVRIPGGIALPHPALTETFPQLPDEELLELCEQLLARDGPLILVGSGPGSCLEPAILLAHLLRLFPADLKTLRGGSRAMVGQG</sequence>
<gene>
    <name evidence="1" type="ORF">PBAH0796_LOCUS26010</name>
</gene>
<accession>A0A7S0B3H3</accession>
<dbReference type="InterPro" id="IPR052963">
    <property type="entry name" value="Pantetheine_PDE"/>
</dbReference>
<dbReference type="AlphaFoldDB" id="A0A7S0B3H3"/>
<organism evidence="1">
    <name type="scientific">Pyrodinium bahamense</name>
    <dbReference type="NCBI Taxonomy" id="73915"/>
    <lineage>
        <taxon>Eukaryota</taxon>
        <taxon>Sar</taxon>
        <taxon>Alveolata</taxon>
        <taxon>Dinophyceae</taxon>
        <taxon>Gonyaulacales</taxon>
        <taxon>Pyrocystaceae</taxon>
        <taxon>Pyrodinium</taxon>
    </lineage>
</organism>
<evidence type="ECO:0000313" key="1">
    <source>
        <dbReference type="EMBL" id="CAD8382322.1"/>
    </source>
</evidence>
<dbReference type="InterPro" id="IPR036873">
    <property type="entry name" value="Rhodanese-like_dom_sf"/>
</dbReference>
<protein>
    <submittedName>
        <fullName evidence="1">Uncharacterized protein</fullName>
    </submittedName>
</protein>
<proteinExistence type="predicted"/>
<dbReference type="EMBL" id="HBEG01042614">
    <property type="protein sequence ID" value="CAD8382322.1"/>
    <property type="molecule type" value="Transcribed_RNA"/>
</dbReference>
<dbReference type="PANTHER" id="PTHR36492">
    <property type="match status" value="1"/>
</dbReference>
<dbReference type="PANTHER" id="PTHR36492:SF2">
    <property type="entry name" value="[ACYL-CARRIER-PROTEIN] PHOSPHODIESTERASE PPTH"/>
    <property type="match status" value="1"/>
</dbReference>
<dbReference type="SUPFAM" id="SSF52821">
    <property type="entry name" value="Rhodanese/Cell cycle control phosphatase"/>
    <property type="match status" value="1"/>
</dbReference>
<dbReference type="SUPFAM" id="SSF56300">
    <property type="entry name" value="Metallo-dependent phosphatases"/>
    <property type="match status" value="1"/>
</dbReference>